<sequence length="884" mass="94670">MTLSTHTTTTPATGPAPDGATDSATGSAPDTAPDGAAPAARRRDLGGTWELTWTAGPADTPGAVRAGSVPAQVPGEVHTALLAAGHLADPDVGFGELAQDWVGRSSWAYRRSFSWSPQPGARTDLVADGLDTVAEVYVNGRHVGAARDQHLAYRWPVEEVLTPGENTIEVRFDSAWDAALAHERAHGPLPSPYDEPYAHIRKSAANFGWDWGPHYVTAGIWRGIRLETYAGRIDHVRPLVDLAPDHGSAEVTAHVRLDAPPGTRVRAELTDPAGRPAGSAYGQVAGGDRELGGDGEVALALTVDAPELWWPVGLGAQPRYGLRVRLELDGAPLDETSVRFGVRSVALDETPDALGARWALVVNGRTVRVRGYNWIPDDTLASRATPARTAERIDQAVAGNANLLRVWGGGYFAGEDFLDACDERGVLVWHDFLFACAAYCEDEETAALVTAEAEQAVARMAAHPSLVLWCGGNETVLGRQHWGWADQIGERGWGAAYYLDVLPGVLARLDPTRPYVPNSPWSGSLEADTTAVTHGPSHLWDAWNDADYVHYRDHDPSFVSEMGWCGPAAWTTLERVLGGETPGPASPLTRHHLRAIDGMHKLTRGLQPHVPAPAEGADWHWATQLVQARAVAAGVEWLRSRDRCAGAVVWQLNDCWPAISWSAVDFAGVEKPLWYALRHAFAPRLATVQPVAPGPTHDPTGTAGLALTLVNDTGEEWHPEVQVLRVALDGRELARTRLTPACPPGGLLHLPLDPAVAGPGDPHAELLVVDTDAVRTTWAYRPDRALTAPRPSRTVIPATGDGALHLTVTAHTLLRDLCVFPDRLAAALGLPPHDLLVDESLLTLLPGESRTFRVTSRTGTPVPSRALPPGVLDAAVRSAGELTA</sequence>
<dbReference type="InterPro" id="IPR017853">
    <property type="entry name" value="GH"/>
</dbReference>
<organism evidence="11 12">
    <name type="scientific">Actinacidiphila epipremni</name>
    <dbReference type="NCBI Taxonomy" id="2053013"/>
    <lineage>
        <taxon>Bacteria</taxon>
        <taxon>Bacillati</taxon>
        <taxon>Actinomycetota</taxon>
        <taxon>Actinomycetes</taxon>
        <taxon>Kitasatosporales</taxon>
        <taxon>Streptomycetaceae</taxon>
        <taxon>Actinacidiphila</taxon>
    </lineage>
</organism>
<dbReference type="InterPro" id="IPR006103">
    <property type="entry name" value="Glyco_hydro_2_cat"/>
</dbReference>
<dbReference type="InterPro" id="IPR036156">
    <property type="entry name" value="Beta-gal/glucu_dom_sf"/>
</dbReference>
<dbReference type="Gene3D" id="2.60.120.260">
    <property type="entry name" value="Galactose-binding domain-like"/>
    <property type="match status" value="1"/>
</dbReference>
<dbReference type="InterPro" id="IPR013783">
    <property type="entry name" value="Ig-like_fold"/>
</dbReference>
<feature type="domain" description="Glycoside hydrolase family 2 immunoglobulin-like beta-sandwich" evidence="8">
    <location>
        <begin position="232"/>
        <end position="343"/>
    </location>
</feature>
<evidence type="ECO:0000256" key="5">
    <source>
        <dbReference type="ARBA" id="ARBA00022801"/>
    </source>
</evidence>
<comment type="similarity">
    <text evidence="2">Belongs to the glycosyl hydrolase 2 family.</text>
</comment>
<evidence type="ECO:0000259" key="8">
    <source>
        <dbReference type="Pfam" id="PF00703"/>
    </source>
</evidence>
<evidence type="ECO:0000256" key="3">
    <source>
        <dbReference type="ARBA" id="ARBA00012754"/>
    </source>
</evidence>
<keyword evidence="6" id="KW-0326">Glycosidase</keyword>
<dbReference type="Pfam" id="PF22666">
    <property type="entry name" value="Glyco_hydro_2_N2"/>
    <property type="match status" value="1"/>
</dbReference>
<name>A0ABX0ZWK3_9ACTN</name>
<keyword evidence="5" id="KW-0378">Hydrolase</keyword>
<evidence type="ECO:0000313" key="11">
    <source>
        <dbReference type="EMBL" id="NJP47052.1"/>
    </source>
</evidence>
<evidence type="ECO:0000256" key="4">
    <source>
        <dbReference type="ARBA" id="ARBA00022729"/>
    </source>
</evidence>
<dbReference type="SUPFAM" id="SSF49303">
    <property type="entry name" value="beta-Galactosidase/glucuronidase domain"/>
    <property type="match status" value="1"/>
</dbReference>
<dbReference type="EMBL" id="JAATEJ010000026">
    <property type="protein sequence ID" value="NJP47052.1"/>
    <property type="molecule type" value="Genomic_DNA"/>
</dbReference>
<dbReference type="Proteomes" id="UP000734511">
    <property type="component" value="Unassembled WGS sequence"/>
</dbReference>
<dbReference type="Pfam" id="PF02836">
    <property type="entry name" value="Glyco_hydro_2_C"/>
    <property type="match status" value="1"/>
</dbReference>
<feature type="compositionally biased region" description="Low complexity" evidence="7">
    <location>
        <begin position="7"/>
        <end position="39"/>
    </location>
</feature>
<dbReference type="InterPro" id="IPR008979">
    <property type="entry name" value="Galactose-bd-like_sf"/>
</dbReference>
<evidence type="ECO:0000259" key="10">
    <source>
        <dbReference type="Pfam" id="PF22666"/>
    </source>
</evidence>
<reference evidence="11 12" key="1">
    <citation type="submission" date="2020-03" db="EMBL/GenBank/DDBJ databases">
        <title>WGS of actinomycetes isolated from Thailand.</title>
        <authorList>
            <person name="Thawai C."/>
        </authorList>
    </citation>
    <scope>NUCLEOTIDE SEQUENCE [LARGE SCALE GENOMIC DNA]</scope>
    <source>
        <strain evidence="11 12">PRB2-1</strain>
    </source>
</reference>
<comment type="caution">
    <text evidence="11">The sequence shown here is derived from an EMBL/GenBank/DDBJ whole genome shotgun (WGS) entry which is preliminary data.</text>
</comment>
<dbReference type="InterPro" id="IPR006102">
    <property type="entry name" value="Ig-like_GH2"/>
</dbReference>
<dbReference type="InterPro" id="IPR054593">
    <property type="entry name" value="Beta-mannosidase-like_N2"/>
</dbReference>
<feature type="domain" description="Glycoside hydrolase family 2 catalytic" evidence="9">
    <location>
        <begin position="360"/>
        <end position="514"/>
    </location>
</feature>
<evidence type="ECO:0000256" key="7">
    <source>
        <dbReference type="SAM" id="MobiDB-lite"/>
    </source>
</evidence>
<keyword evidence="4" id="KW-0732">Signal</keyword>
<dbReference type="SUPFAM" id="SSF49785">
    <property type="entry name" value="Galactose-binding domain-like"/>
    <property type="match status" value="1"/>
</dbReference>
<accession>A0ABX0ZWK3</accession>
<evidence type="ECO:0000259" key="9">
    <source>
        <dbReference type="Pfam" id="PF02836"/>
    </source>
</evidence>
<comment type="catalytic activity">
    <reaction evidence="1">
        <text>Hydrolysis of terminal, non-reducing beta-D-mannose residues in beta-D-mannosides.</text>
        <dbReference type="EC" id="3.2.1.25"/>
    </reaction>
</comment>
<evidence type="ECO:0000256" key="6">
    <source>
        <dbReference type="ARBA" id="ARBA00023295"/>
    </source>
</evidence>
<evidence type="ECO:0000256" key="1">
    <source>
        <dbReference type="ARBA" id="ARBA00000829"/>
    </source>
</evidence>
<feature type="region of interest" description="Disordered" evidence="7">
    <location>
        <begin position="1"/>
        <end position="42"/>
    </location>
</feature>
<dbReference type="PANTHER" id="PTHR43730">
    <property type="entry name" value="BETA-MANNOSIDASE"/>
    <property type="match status" value="1"/>
</dbReference>
<dbReference type="EC" id="3.2.1.25" evidence="3"/>
<dbReference type="SUPFAM" id="SSF51445">
    <property type="entry name" value="(Trans)glycosidases"/>
    <property type="match status" value="1"/>
</dbReference>
<dbReference type="InterPro" id="IPR050887">
    <property type="entry name" value="Beta-mannosidase_GH2"/>
</dbReference>
<dbReference type="RefSeq" id="WP_167985894.1">
    <property type="nucleotide sequence ID" value="NZ_JAATEJ010000026.1"/>
</dbReference>
<evidence type="ECO:0000313" key="12">
    <source>
        <dbReference type="Proteomes" id="UP000734511"/>
    </source>
</evidence>
<dbReference type="PANTHER" id="PTHR43730:SF1">
    <property type="entry name" value="BETA-MANNOSIDASE"/>
    <property type="match status" value="1"/>
</dbReference>
<dbReference type="Gene3D" id="3.20.20.80">
    <property type="entry name" value="Glycosidases"/>
    <property type="match status" value="1"/>
</dbReference>
<protein>
    <recommendedName>
        <fullName evidence="3">beta-mannosidase</fullName>
        <ecNumber evidence="3">3.2.1.25</ecNumber>
    </recommendedName>
</protein>
<gene>
    <name evidence="11" type="ORF">HCN08_27150</name>
</gene>
<proteinExistence type="inferred from homology"/>
<keyword evidence="12" id="KW-1185">Reference proteome</keyword>
<evidence type="ECO:0000256" key="2">
    <source>
        <dbReference type="ARBA" id="ARBA00007401"/>
    </source>
</evidence>
<dbReference type="Pfam" id="PF00703">
    <property type="entry name" value="Glyco_hydro_2"/>
    <property type="match status" value="1"/>
</dbReference>
<feature type="domain" description="Beta-mannosidase-like galactose-binding" evidence="10">
    <location>
        <begin position="68"/>
        <end position="222"/>
    </location>
</feature>
<dbReference type="Gene3D" id="2.60.40.10">
    <property type="entry name" value="Immunoglobulins"/>
    <property type="match status" value="1"/>
</dbReference>